<dbReference type="Proteomes" id="UP000295221">
    <property type="component" value="Unassembled WGS sequence"/>
</dbReference>
<protein>
    <submittedName>
        <fullName evidence="2">Uncharacterized protein</fullName>
    </submittedName>
</protein>
<keyword evidence="1" id="KW-0472">Membrane</keyword>
<sequence>MTKNELQPNQSYMLMIGAAALLAVRFINKNLSDWVSIDYYIGIVCAGTIIFSILTLIKFKKKV</sequence>
<keyword evidence="1" id="KW-0812">Transmembrane</keyword>
<evidence type="ECO:0000313" key="2">
    <source>
        <dbReference type="EMBL" id="TCO02443.1"/>
    </source>
</evidence>
<evidence type="ECO:0000313" key="3">
    <source>
        <dbReference type="Proteomes" id="UP000295221"/>
    </source>
</evidence>
<organism evidence="2 3">
    <name type="scientific">Natronoflexus pectinivorans</name>
    <dbReference type="NCBI Taxonomy" id="682526"/>
    <lineage>
        <taxon>Bacteria</taxon>
        <taxon>Pseudomonadati</taxon>
        <taxon>Bacteroidota</taxon>
        <taxon>Bacteroidia</taxon>
        <taxon>Marinilabiliales</taxon>
        <taxon>Marinilabiliaceae</taxon>
        <taxon>Natronoflexus</taxon>
    </lineage>
</organism>
<feature type="transmembrane region" description="Helical" evidence="1">
    <location>
        <begin position="12"/>
        <end position="27"/>
    </location>
</feature>
<name>A0A4R2G4H4_9BACT</name>
<accession>A0A4R2G4H4</accession>
<evidence type="ECO:0000256" key="1">
    <source>
        <dbReference type="SAM" id="Phobius"/>
    </source>
</evidence>
<comment type="caution">
    <text evidence="2">The sequence shown here is derived from an EMBL/GenBank/DDBJ whole genome shotgun (WGS) entry which is preliminary data.</text>
</comment>
<keyword evidence="1" id="KW-1133">Transmembrane helix</keyword>
<proteinExistence type="predicted"/>
<dbReference type="AlphaFoldDB" id="A0A4R2G4H4"/>
<keyword evidence="3" id="KW-1185">Reference proteome</keyword>
<reference evidence="2 3" key="1">
    <citation type="submission" date="2019-03" db="EMBL/GenBank/DDBJ databases">
        <title>Genomic Encyclopedia of Type Strains, Phase IV (KMG-IV): sequencing the most valuable type-strain genomes for metagenomic binning, comparative biology and taxonomic classification.</title>
        <authorList>
            <person name="Goeker M."/>
        </authorList>
    </citation>
    <scope>NUCLEOTIDE SEQUENCE [LARGE SCALE GENOMIC DNA]</scope>
    <source>
        <strain evidence="2 3">DSM 24179</strain>
    </source>
</reference>
<feature type="transmembrane region" description="Helical" evidence="1">
    <location>
        <begin position="39"/>
        <end position="57"/>
    </location>
</feature>
<dbReference type="EMBL" id="SLWK01000024">
    <property type="protein sequence ID" value="TCO02443.1"/>
    <property type="molecule type" value="Genomic_DNA"/>
</dbReference>
<gene>
    <name evidence="2" type="ORF">EV194_1248</name>
</gene>